<gene>
    <name evidence="1" type="ORF">Tco_1094698</name>
</gene>
<keyword evidence="2" id="KW-1185">Reference proteome</keyword>
<sequence length="87" mass="10151">MRMRKLGEIVKQIFEFTLMERDVVWKSCLVAAFHGLRSPVCWSEVGDSQLTGPEMIREMMEKIVQIKNCLVTARSSQKSYRLKDLSR</sequence>
<name>A0ABQ5IHE5_9ASTR</name>
<accession>A0ABQ5IHE5</accession>
<organism evidence="1 2">
    <name type="scientific">Tanacetum coccineum</name>
    <dbReference type="NCBI Taxonomy" id="301880"/>
    <lineage>
        <taxon>Eukaryota</taxon>
        <taxon>Viridiplantae</taxon>
        <taxon>Streptophyta</taxon>
        <taxon>Embryophyta</taxon>
        <taxon>Tracheophyta</taxon>
        <taxon>Spermatophyta</taxon>
        <taxon>Magnoliopsida</taxon>
        <taxon>eudicotyledons</taxon>
        <taxon>Gunneridae</taxon>
        <taxon>Pentapetalae</taxon>
        <taxon>asterids</taxon>
        <taxon>campanulids</taxon>
        <taxon>Asterales</taxon>
        <taxon>Asteraceae</taxon>
        <taxon>Asteroideae</taxon>
        <taxon>Anthemideae</taxon>
        <taxon>Anthemidinae</taxon>
        <taxon>Tanacetum</taxon>
    </lineage>
</organism>
<evidence type="ECO:0000313" key="1">
    <source>
        <dbReference type="EMBL" id="GJT99180.1"/>
    </source>
</evidence>
<reference evidence="1" key="2">
    <citation type="submission" date="2022-01" db="EMBL/GenBank/DDBJ databases">
        <authorList>
            <person name="Yamashiro T."/>
            <person name="Shiraishi A."/>
            <person name="Satake H."/>
            <person name="Nakayama K."/>
        </authorList>
    </citation>
    <scope>NUCLEOTIDE SEQUENCE</scope>
</reference>
<dbReference type="EMBL" id="BQNB010020745">
    <property type="protein sequence ID" value="GJT99180.1"/>
    <property type="molecule type" value="Genomic_DNA"/>
</dbReference>
<proteinExistence type="predicted"/>
<evidence type="ECO:0000313" key="2">
    <source>
        <dbReference type="Proteomes" id="UP001151760"/>
    </source>
</evidence>
<dbReference type="Proteomes" id="UP001151760">
    <property type="component" value="Unassembled WGS sequence"/>
</dbReference>
<comment type="caution">
    <text evidence="1">The sequence shown here is derived from an EMBL/GenBank/DDBJ whole genome shotgun (WGS) entry which is preliminary data.</text>
</comment>
<protein>
    <submittedName>
        <fullName evidence="1">Uncharacterized protein</fullName>
    </submittedName>
</protein>
<reference evidence="1" key="1">
    <citation type="journal article" date="2022" name="Int. J. Mol. Sci.">
        <title>Draft Genome of Tanacetum Coccineum: Genomic Comparison of Closely Related Tanacetum-Family Plants.</title>
        <authorList>
            <person name="Yamashiro T."/>
            <person name="Shiraishi A."/>
            <person name="Nakayama K."/>
            <person name="Satake H."/>
        </authorList>
    </citation>
    <scope>NUCLEOTIDE SEQUENCE</scope>
</reference>